<evidence type="ECO:0000256" key="1">
    <source>
        <dbReference type="SAM" id="MobiDB-lite"/>
    </source>
</evidence>
<protein>
    <recommendedName>
        <fullName evidence="2">KIB1-4 beta-propeller domain-containing protein</fullName>
    </recommendedName>
</protein>
<feature type="compositionally biased region" description="Acidic residues" evidence="1">
    <location>
        <begin position="225"/>
        <end position="241"/>
    </location>
</feature>
<dbReference type="Gramene" id="TVU43830">
    <property type="protein sequence ID" value="TVU43830"/>
    <property type="gene ID" value="EJB05_10328"/>
</dbReference>
<comment type="caution">
    <text evidence="3">The sequence shown here is derived from an EMBL/GenBank/DDBJ whole genome shotgun (WGS) entry which is preliminary data.</text>
</comment>
<organism evidence="3 4">
    <name type="scientific">Eragrostis curvula</name>
    <name type="common">weeping love grass</name>
    <dbReference type="NCBI Taxonomy" id="38414"/>
    <lineage>
        <taxon>Eukaryota</taxon>
        <taxon>Viridiplantae</taxon>
        <taxon>Streptophyta</taxon>
        <taxon>Embryophyta</taxon>
        <taxon>Tracheophyta</taxon>
        <taxon>Spermatophyta</taxon>
        <taxon>Magnoliopsida</taxon>
        <taxon>Liliopsida</taxon>
        <taxon>Poales</taxon>
        <taxon>Poaceae</taxon>
        <taxon>PACMAD clade</taxon>
        <taxon>Chloridoideae</taxon>
        <taxon>Eragrostideae</taxon>
        <taxon>Eragrostidinae</taxon>
        <taxon>Eragrostis</taxon>
    </lineage>
</organism>
<proteinExistence type="predicted"/>
<name>A0A5J9W8V9_9POAL</name>
<evidence type="ECO:0000313" key="3">
    <source>
        <dbReference type="EMBL" id="TVU43830.1"/>
    </source>
</evidence>
<feature type="region of interest" description="Disordered" evidence="1">
    <location>
        <begin position="223"/>
        <end position="245"/>
    </location>
</feature>
<keyword evidence="4" id="KW-1185">Reference proteome</keyword>
<evidence type="ECO:0000313" key="4">
    <source>
        <dbReference type="Proteomes" id="UP000324897"/>
    </source>
</evidence>
<dbReference type="AlphaFoldDB" id="A0A5J9W8V9"/>
<accession>A0A5J9W8V9</accession>
<dbReference type="Proteomes" id="UP000324897">
    <property type="component" value="Unassembled WGS sequence"/>
</dbReference>
<dbReference type="PANTHER" id="PTHR33110">
    <property type="entry name" value="F-BOX/KELCH-REPEAT PROTEIN-RELATED"/>
    <property type="match status" value="1"/>
</dbReference>
<dbReference type="OrthoDB" id="677671at2759"/>
<dbReference type="Pfam" id="PF03478">
    <property type="entry name" value="Beta-prop_KIB1-4"/>
    <property type="match status" value="1"/>
</dbReference>
<feature type="non-terminal residue" evidence="3">
    <location>
        <position position="1"/>
    </location>
</feature>
<reference evidence="3 4" key="1">
    <citation type="journal article" date="2019" name="Sci. Rep.">
        <title>A high-quality genome of Eragrostis curvula grass provides insights into Poaceae evolution and supports new strategies to enhance forage quality.</title>
        <authorList>
            <person name="Carballo J."/>
            <person name="Santos B.A.C.M."/>
            <person name="Zappacosta D."/>
            <person name="Garbus I."/>
            <person name="Selva J.P."/>
            <person name="Gallo C.A."/>
            <person name="Diaz A."/>
            <person name="Albertini E."/>
            <person name="Caccamo M."/>
            <person name="Echenique V."/>
        </authorList>
    </citation>
    <scope>NUCLEOTIDE SEQUENCE [LARGE SCALE GENOMIC DNA]</scope>
    <source>
        <strain evidence="4">cv. Victoria</strain>
        <tissue evidence="3">Leaf</tissue>
    </source>
</reference>
<dbReference type="EMBL" id="RWGY01000005">
    <property type="protein sequence ID" value="TVU43830.1"/>
    <property type="molecule type" value="Genomic_DNA"/>
</dbReference>
<feature type="domain" description="KIB1-4 beta-propeller" evidence="2">
    <location>
        <begin position="83"/>
        <end position="351"/>
    </location>
</feature>
<sequence length="391" mass="44216">MAVSTTSLPPWSDLLPDLLGRVIAHLPFPANSARFRAVCRAWHSPYMFDIIWVETPCVITFTYVHPQSSHPRTSAPPILVKYRHTYSLHNPFSGETVPLPELDSIVGHVAETFEIRKVLMRSASSPDVIAVTTNNSDYPVILCKQGSCCVLPYLRVFDVAFFAGKLYGITPDADLVAFDLTIDHKDDIVINGYKRVIAHPLPEDDDEEEDLWSFMDEYCHVNVDGGDDDQEEDKADYDSSSDDMVPNGKEIVRDNEVPYEPKDFITTTLHLVRSCGGELLLVRHRYQSPSLLTCRPYTRNVELFKADVDAGNWIPVTADGLAQGEALFLSRSFSNSTRGYGDTHEGFVHFVEVEDAFDTRSWTRRQFSLPRERNLVDDDLLTWVFPPQVVL</sequence>
<dbReference type="PANTHER" id="PTHR33110:SF82">
    <property type="entry name" value="OS07G0500250 PROTEIN"/>
    <property type="match status" value="1"/>
</dbReference>
<dbReference type="InterPro" id="IPR005174">
    <property type="entry name" value="KIB1-4_b-propeller"/>
</dbReference>
<evidence type="ECO:0000259" key="2">
    <source>
        <dbReference type="Pfam" id="PF03478"/>
    </source>
</evidence>
<gene>
    <name evidence="3" type="ORF">EJB05_10328</name>
</gene>